<dbReference type="Proteomes" id="UP001066276">
    <property type="component" value="Chromosome 3_1"/>
</dbReference>
<name>A0AAV7UHZ1_PLEWA</name>
<sequence>MPAQLRQMATGVGLRALQVSKQCNRLEGQVWLQNWNVAAADNEGGTECPLDNDGCRRREVLSAQSLFPVTYLDVCPGASQFQDSPGNSHGDSPGLVSASKAGVVSEHDEPKEEEKDEGKEAPLLMADDDTCSPSCTRPAKRQKTSGRSSNAHHKTVPLGNTTKLSDMDIGAPESASLWDSISVQMSDLL</sequence>
<evidence type="ECO:0000313" key="2">
    <source>
        <dbReference type="EMBL" id="KAJ1188650.1"/>
    </source>
</evidence>
<comment type="caution">
    <text evidence="2">The sequence shown here is derived from an EMBL/GenBank/DDBJ whole genome shotgun (WGS) entry which is preliminary data.</text>
</comment>
<dbReference type="AlphaFoldDB" id="A0AAV7UHZ1"/>
<organism evidence="2 3">
    <name type="scientific">Pleurodeles waltl</name>
    <name type="common">Iberian ribbed newt</name>
    <dbReference type="NCBI Taxonomy" id="8319"/>
    <lineage>
        <taxon>Eukaryota</taxon>
        <taxon>Metazoa</taxon>
        <taxon>Chordata</taxon>
        <taxon>Craniata</taxon>
        <taxon>Vertebrata</taxon>
        <taxon>Euteleostomi</taxon>
        <taxon>Amphibia</taxon>
        <taxon>Batrachia</taxon>
        <taxon>Caudata</taxon>
        <taxon>Salamandroidea</taxon>
        <taxon>Salamandridae</taxon>
        <taxon>Pleurodelinae</taxon>
        <taxon>Pleurodeles</taxon>
    </lineage>
</organism>
<dbReference type="EMBL" id="JANPWB010000005">
    <property type="protein sequence ID" value="KAJ1188650.1"/>
    <property type="molecule type" value="Genomic_DNA"/>
</dbReference>
<gene>
    <name evidence="2" type="ORF">NDU88_005409</name>
</gene>
<feature type="compositionally biased region" description="Basic residues" evidence="1">
    <location>
        <begin position="138"/>
        <end position="155"/>
    </location>
</feature>
<feature type="compositionally biased region" description="Basic and acidic residues" evidence="1">
    <location>
        <begin position="105"/>
        <end position="120"/>
    </location>
</feature>
<proteinExistence type="predicted"/>
<evidence type="ECO:0000313" key="3">
    <source>
        <dbReference type="Proteomes" id="UP001066276"/>
    </source>
</evidence>
<accession>A0AAV7UHZ1</accession>
<keyword evidence="3" id="KW-1185">Reference proteome</keyword>
<evidence type="ECO:0000256" key="1">
    <source>
        <dbReference type="SAM" id="MobiDB-lite"/>
    </source>
</evidence>
<feature type="region of interest" description="Disordered" evidence="1">
    <location>
        <begin position="82"/>
        <end position="168"/>
    </location>
</feature>
<reference evidence="2" key="1">
    <citation type="journal article" date="2022" name="bioRxiv">
        <title>Sequencing and chromosome-scale assembly of the giantPleurodeles waltlgenome.</title>
        <authorList>
            <person name="Brown T."/>
            <person name="Elewa A."/>
            <person name="Iarovenko S."/>
            <person name="Subramanian E."/>
            <person name="Araus A.J."/>
            <person name="Petzold A."/>
            <person name="Susuki M."/>
            <person name="Suzuki K.-i.T."/>
            <person name="Hayashi T."/>
            <person name="Toyoda A."/>
            <person name="Oliveira C."/>
            <person name="Osipova E."/>
            <person name="Leigh N.D."/>
            <person name="Simon A."/>
            <person name="Yun M.H."/>
        </authorList>
    </citation>
    <scope>NUCLEOTIDE SEQUENCE</scope>
    <source>
        <strain evidence="2">20211129_DDA</strain>
        <tissue evidence="2">Liver</tissue>
    </source>
</reference>
<protein>
    <submittedName>
        <fullName evidence="2">Uncharacterized protein</fullName>
    </submittedName>
</protein>